<sequence length="86" mass="9764">MDRSENQGAFFICVLGYLLAAIVWRETRTKAQFKGTLDTLLDILNDVRLATILQDTTTRGRVKATHKLEEMSDEEESIIKALSIYS</sequence>
<name>A0A1E3XF59_9BACT</name>
<feature type="transmembrane region" description="Helical" evidence="1">
    <location>
        <begin position="6"/>
        <end position="24"/>
    </location>
</feature>
<keyword evidence="1" id="KW-0812">Transmembrane</keyword>
<gene>
    <name evidence="2" type="ORF">SCARUB_00641</name>
</gene>
<organism evidence="2 3">
    <name type="scientific">Candidatus Scalindua rubra</name>
    <dbReference type="NCBI Taxonomy" id="1872076"/>
    <lineage>
        <taxon>Bacteria</taxon>
        <taxon>Pseudomonadati</taxon>
        <taxon>Planctomycetota</taxon>
        <taxon>Candidatus Brocadiia</taxon>
        <taxon>Candidatus Brocadiales</taxon>
        <taxon>Candidatus Scalinduaceae</taxon>
        <taxon>Candidatus Scalindua</taxon>
    </lineage>
</organism>
<keyword evidence="1" id="KW-1133">Transmembrane helix</keyword>
<evidence type="ECO:0000313" key="3">
    <source>
        <dbReference type="Proteomes" id="UP000094056"/>
    </source>
</evidence>
<proteinExistence type="predicted"/>
<dbReference type="AlphaFoldDB" id="A0A1E3XF59"/>
<reference evidence="2 3" key="1">
    <citation type="submission" date="2016-07" db="EMBL/GenBank/DDBJ databases">
        <title>Draft genome of Scalindua rubra, obtained from a brine-seawater interface in the Red Sea, sheds light on salt adaptation in anammox bacteria.</title>
        <authorList>
            <person name="Speth D.R."/>
            <person name="Lagkouvardos I."/>
            <person name="Wang Y."/>
            <person name="Qian P.-Y."/>
            <person name="Dutilh B.E."/>
            <person name="Jetten M.S."/>
        </authorList>
    </citation>
    <scope>NUCLEOTIDE SEQUENCE [LARGE SCALE GENOMIC DNA]</scope>
    <source>
        <strain evidence="2">BSI-1</strain>
    </source>
</reference>
<evidence type="ECO:0000256" key="1">
    <source>
        <dbReference type="SAM" id="Phobius"/>
    </source>
</evidence>
<keyword evidence="1" id="KW-0472">Membrane</keyword>
<evidence type="ECO:0000313" key="2">
    <source>
        <dbReference type="EMBL" id="ODS34267.1"/>
    </source>
</evidence>
<accession>A0A1E3XF59</accession>
<dbReference type="EMBL" id="MAYW01000010">
    <property type="protein sequence ID" value="ODS34267.1"/>
    <property type="molecule type" value="Genomic_DNA"/>
</dbReference>
<dbReference type="Proteomes" id="UP000094056">
    <property type="component" value="Unassembled WGS sequence"/>
</dbReference>
<comment type="caution">
    <text evidence="2">The sequence shown here is derived from an EMBL/GenBank/DDBJ whole genome shotgun (WGS) entry which is preliminary data.</text>
</comment>
<protein>
    <submittedName>
        <fullName evidence="2">Putative transposase</fullName>
    </submittedName>
</protein>